<dbReference type="InterPro" id="IPR036869">
    <property type="entry name" value="J_dom_sf"/>
</dbReference>
<keyword evidence="6" id="KW-1185">Reference proteome</keyword>
<evidence type="ECO:0000256" key="3">
    <source>
        <dbReference type="ARBA" id="ARBA00025596"/>
    </source>
</evidence>
<comment type="caution">
    <text evidence="5">The sequence shown here is derived from an EMBL/GenBank/DDBJ whole genome shotgun (WGS) entry which is preliminary data.</text>
</comment>
<keyword evidence="2" id="KW-0143">Chaperone</keyword>
<protein>
    <submittedName>
        <fullName evidence="5">Fe-S protein assembly co-chaperone HscB</fullName>
    </submittedName>
</protein>
<dbReference type="Proteomes" id="UP000598971">
    <property type="component" value="Unassembled WGS sequence"/>
</dbReference>
<dbReference type="EMBL" id="WHPF01000004">
    <property type="protein sequence ID" value="NNV54953.1"/>
    <property type="molecule type" value="Genomic_DNA"/>
</dbReference>
<comment type="function">
    <text evidence="3">Co-chaperone involved in the maturation of iron-sulfur cluster-containing proteins. Seems to help targeting proteins to be folded toward HscA.</text>
</comment>
<dbReference type="Pfam" id="PF00226">
    <property type="entry name" value="DnaJ"/>
    <property type="match status" value="1"/>
</dbReference>
<sequence length="169" mass="19799">MNYFELFGLPVQLVVDKSTISKQYFLLQKKYHPDFYTQSGEDEQTDMLEQSALINKAYKTLQQPDATIQYVLQLHGLIEVEEKYQLSNSFLMEMMDINEQLMEASMEEDATKKAAIQQELQNIQEAIYAPVKEIIEHYTDGVSTKEELLQVKDYYYKKKYLSRILAGLK</sequence>
<dbReference type="AlphaFoldDB" id="A0A8J8FDZ8"/>
<dbReference type="PANTHER" id="PTHR14021:SF15">
    <property type="entry name" value="IRON-SULFUR CLUSTER CO-CHAPERONE PROTEIN HSCB"/>
    <property type="match status" value="1"/>
</dbReference>
<gene>
    <name evidence="5" type="primary">hscB</name>
    <name evidence="5" type="ORF">GD597_05735</name>
</gene>
<dbReference type="PANTHER" id="PTHR14021">
    <property type="entry name" value="IRON-SULFUR CLUSTER CO-CHAPERONE PROTEIN HSCB"/>
    <property type="match status" value="1"/>
</dbReference>
<dbReference type="NCBIfam" id="TIGR00714">
    <property type="entry name" value="hscB"/>
    <property type="match status" value="1"/>
</dbReference>
<dbReference type="GO" id="GO:0051259">
    <property type="term" value="P:protein complex oligomerization"/>
    <property type="evidence" value="ECO:0007669"/>
    <property type="project" value="InterPro"/>
</dbReference>
<proteinExistence type="inferred from homology"/>
<dbReference type="GO" id="GO:0051087">
    <property type="term" value="F:protein-folding chaperone binding"/>
    <property type="evidence" value="ECO:0007669"/>
    <property type="project" value="InterPro"/>
</dbReference>
<dbReference type="InterPro" id="IPR036386">
    <property type="entry name" value="HscB_C_sf"/>
</dbReference>
<dbReference type="SUPFAM" id="SSF47144">
    <property type="entry name" value="HSC20 (HSCB), C-terminal oligomerisation domain"/>
    <property type="match status" value="1"/>
</dbReference>
<name>A0A8J8FDZ8_9BACT</name>
<feature type="domain" description="J" evidence="4">
    <location>
        <begin position="2"/>
        <end position="76"/>
    </location>
</feature>
<dbReference type="GO" id="GO:0001671">
    <property type="term" value="F:ATPase activator activity"/>
    <property type="evidence" value="ECO:0007669"/>
    <property type="project" value="InterPro"/>
</dbReference>
<dbReference type="CDD" id="cd06257">
    <property type="entry name" value="DnaJ"/>
    <property type="match status" value="1"/>
</dbReference>
<dbReference type="Pfam" id="PF07743">
    <property type="entry name" value="HSCB_C"/>
    <property type="match status" value="1"/>
</dbReference>
<reference evidence="5" key="1">
    <citation type="submission" date="2019-10" db="EMBL/GenBank/DDBJ databases">
        <title>Draft genome sequence of Panacibacter sp. KCS-6.</title>
        <authorList>
            <person name="Yim K.J."/>
        </authorList>
    </citation>
    <scope>NUCLEOTIDE SEQUENCE</scope>
    <source>
        <strain evidence="5">KCS-6</strain>
    </source>
</reference>
<dbReference type="InterPro" id="IPR001623">
    <property type="entry name" value="DnaJ_domain"/>
</dbReference>
<dbReference type="PROSITE" id="PS50076">
    <property type="entry name" value="DNAJ_2"/>
    <property type="match status" value="1"/>
</dbReference>
<dbReference type="GO" id="GO:0044571">
    <property type="term" value="P:[2Fe-2S] cluster assembly"/>
    <property type="evidence" value="ECO:0007669"/>
    <property type="project" value="InterPro"/>
</dbReference>
<evidence type="ECO:0000313" key="6">
    <source>
        <dbReference type="Proteomes" id="UP000598971"/>
    </source>
</evidence>
<dbReference type="InterPro" id="IPR009073">
    <property type="entry name" value="HscB_oligo_C"/>
</dbReference>
<evidence type="ECO:0000313" key="5">
    <source>
        <dbReference type="EMBL" id="NNV54953.1"/>
    </source>
</evidence>
<evidence type="ECO:0000259" key="4">
    <source>
        <dbReference type="PROSITE" id="PS50076"/>
    </source>
</evidence>
<organism evidence="5 6">
    <name type="scientific">Limnovirga soli</name>
    <dbReference type="NCBI Taxonomy" id="2656915"/>
    <lineage>
        <taxon>Bacteria</taxon>
        <taxon>Pseudomonadati</taxon>
        <taxon>Bacteroidota</taxon>
        <taxon>Chitinophagia</taxon>
        <taxon>Chitinophagales</taxon>
        <taxon>Chitinophagaceae</taxon>
        <taxon>Limnovirga</taxon>
    </lineage>
</organism>
<dbReference type="RefSeq" id="WP_171606885.1">
    <property type="nucleotide sequence ID" value="NZ_WHPF01000004.1"/>
</dbReference>
<dbReference type="SUPFAM" id="SSF46565">
    <property type="entry name" value="Chaperone J-domain"/>
    <property type="match status" value="1"/>
</dbReference>
<dbReference type="Gene3D" id="1.10.287.110">
    <property type="entry name" value="DnaJ domain"/>
    <property type="match status" value="1"/>
</dbReference>
<evidence type="ECO:0000256" key="2">
    <source>
        <dbReference type="ARBA" id="ARBA00023186"/>
    </source>
</evidence>
<dbReference type="Gene3D" id="1.20.1280.20">
    <property type="entry name" value="HscB, C-terminal domain"/>
    <property type="match status" value="1"/>
</dbReference>
<accession>A0A8J8FDZ8</accession>
<dbReference type="SMART" id="SM00271">
    <property type="entry name" value="DnaJ"/>
    <property type="match status" value="1"/>
</dbReference>
<dbReference type="InterPro" id="IPR004640">
    <property type="entry name" value="HscB"/>
</dbReference>
<evidence type="ECO:0000256" key="1">
    <source>
        <dbReference type="ARBA" id="ARBA00010476"/>
    </source>
</evidence>
<comment type="similarity">
    <text evidence="1">Belongs to the HscB family.</text>
</comment>